<evidence type="ECO:0000256" key="1">
    <source>
        <dbReference type="SAM" id="MobiDB-lite"/>
    </source>
</evidence>
<dbReference type="GO" id="GO:0016810">
    <property type="term" value="F:hydrolase activity, acting on carbon-nitrogen (but not peptide) bonds"/>
    <property type="evidence" value="ECO:0007669"/>
    <property type="project" value="InterPro"/>
</dbReference>
<sequence>MSERASRNVSSQACSGTPAAGPGPARAISAGRPSFPDALDDQDWSTVQETARQGYVTVLNDLDSRDWSRPGVDAIVRGATPQDQDGAVVLFHDAGGDRAQTVAALDRLIPQLQQRGYRFTSTPPIASETVGGALPRALRAP</sequence>
<dbReference type="PANTHER" id="PTHR10587">
    <property type="entry name" value="GLYCOSYL TRANSFERASE-RELATED"/>
    <property type="match status" value="1"/>
</dbReference>
<dbReference type="InterPro" id="IPR050248">
    <property type="entry name" value="Polysacc_deacetylase_ArnD"/>
</dbReference>
<feature type="compositionally biased region" description="Low complexity" evidence="1">
    <location>
        <begin position="13"/>
        <end position="33"/>
    </location>
</feature>
<name>A0A917X0C5_9ACTN</name>
<dbReference type="Gene3D" id="3.20.20.370">
    <property type="entry name" value="Glycoside hydrolase/deacetylase"/>
    <property type="match status" value="1"/>
</dbReference>
<dbReference type="AlphaFoldDB" id="A0A917X0C5"/>
<comment type="caution">
    <text evidence="3">The sequence shown here is derived from an EMBL/GenBank/DDBJ whole genome shotgun (WGS) entry which is preliminary data.</text>
</comment>
<protein>
    <recommendedName>
        <fullName evidence="2">NodB homology domain-containing protein</fullName>
    </recommendedName>
</protein>
<dbReference type="PROSITE" id="PS51677">
    <property type="entry name" value="NODB"/>
    <property type="match status" value="1"/>
</dbReference>
<accession>A0A917X0C5</accession>
<dbReference type="GO" id="GO:0005975">
    <property type="term" value="P:carbohydrate metabolic process"/>
    <property type="evidence" value="ECO:0007669"/>
    <property type="project" value="InterPro"/>
</dbReference>
<dbReference type="EMBL" id="BMPI01000029">
    <property type="protein sequence ID" value="GGM46684.1"/>
    <property type="molecule type" value="Genomic_DNA"/>
</dbReference>
<feature type="region of interest" description="Disordered" evidence="1">
    <location>
        <begin position="1"/>
        <end position="40"/>
    </location>
</feature>
<evidence type="ECO:0000313" key="4">
    <source>
        <dbReference type="Proteomes" id="UP000642070"/>
    </source>
</evidence>
<proteinExistence type="predicted"/>
<evidence type="ECO:0000259" key="2">
    <source>
        <dbReference type="PROSITE" id="PS51677"/>
    </source>
</evidence>
<reference evidence="3" key="2">
    <citation type="submission" date="2020-09" db="EMBL/GenBank/DDBJ databases">
        <authorList>
            <person name="Sun Q."/>
            <person name="Ohkuma M."/>
        </authorList>
    </citation>
    <scope>NUCLEOTIDE SEQUENCE</scope>
    <source>
        <strain evidence="3">JCM 19831</strain>
    </source>
</reference>
<keyword evidence="4" id="KW-1185">Reference proteome</keyword>
<dbReference type="InterPro" id="IPR011330">
    <property type="entry name" value="Glyco_hydro/deAcase_b/a-brl"/>
</dbReference>
<organism evidence="3 4">
    <name type="scientific">Dactylosporangium sucinum</name>
    <dbReference type="NCBI Taxonomy" id="1424081"/>
    <lineage>
        <taxon>Bacteria</taxon>
        <taxon>Bacillati</taxon>
        <taxon>Actinomycetota</taxon>
        <taxon>Actinomycetes</taxon>
        <taxon>Micromonosporales</taxon>
        <taxon>Micromonosporaceae</taxon>
        <taxon>Dactylosporangium</taxon>
    </lineage>
</organism>
<evidence type="ECO:0000313" key="3">
    <source>
        <dbReference type="EMBL" id="GGM46684.1"/>
    </source>
</evidence>
<gene>
    <name evidence="3" type="ORF">GCM10007977_055480</name>
</gene>
<dbReference type="Proteomes" id="UP000642070">
    <property type="component" value="Unassembled WGS sequence"/>
</dbReference>
<dbReference type="PANTHER" id="PTHR10587:SF137">
    <property type="entry name" value="4-DEOXY-4-FORMAMIDO-L-ARABINOSE-PHOSPHOUNDECAPRENOL DEFORMYLASE ARND-RELATED"/>
    <property type="match status" value="1"/>
</dbReference>
<reference evidence="3" key="1">
    <citation type="journal article" date="2014" name="Int. J. Syst. Evol. Microbiol.">
        <title>Complete genome sequence of Corynebacterium casei LMG S-19264T (=DSM 44701T), isolated from a smear-ripened cheese.</title>
        <authorList>
            <consortium name="US DOE Joint Genome Institute (JGI-PGF)"/>
            <person name="Walter F."/>
            <person name="Albersmeier A."/>
            <person name="Kalinowski J."/>
            <person name="Ruckert C."/>
        </authorList>
    </citation>
    <scope>NUCLEOTIDE SEQUENCE</scope>
    <source>
        <strain evidence="3">JCM 19831</strain>
    </source>
</reference>
<dbReference type="SUPFAM" id="SSF88713">
    <property type="entry name" value="Glycoside hydrolase/deacetylase"/>
    <property type="match status" value="1"/>
</dbReference>
<dbReference type="InterPro" id="IPR002509">
    <property type="entry name" value="NODB_dom"/>
</dbReference>
<feature type="domain" description="NodB homology" evidence="2">
    <location>
        <begin position="1"/>
        <end position="120"/>
    </location>
</feature>